<evidence type="ECO:0000313" key="3">
    <source>
        <dbReference type="EMBL" id="ETA66656.1"/>
    </source>
</evidence>
<dbReference type="PANTHER" id="PTHR43833">
    <property type="entry name" value="POTASSIUM CHANNEL PROTEIN 2-RELATED-RELATED"/>
    <property type="match status" value="1"/>
</dbReference>
<feature type="domain" description="RCK N-terminal" evidence="1">
    <location>
        <begin position="11"/>
        <end position="129"/>
    </location>
</feature>
<dbReference type="GO" id="GO:0006813">
    <property type="term" value="P:potassium ion transport"/>
    <property type="evidence" value="ECO:0007669"/>
    <property type="project" value="InterPro"/>
</dbReference>
<comment type="caution">
    <text evidence="3">The sequence shown here is derived from an EMBL/GenBank/DDBJ whole genome shotgun (WGS) entry which is preliminary data.</text>
</comment>
<organism evidence="3 4">
    <name type="scientific">Methanolobus tindarius DSM 2278</name>
    <dbReference type="NCBI Taxonomy" id="1090322"/>
    <lineage>
        <taxon>Archaea</taxon>
        <taxon>Methanobacteriati</taxon>
        <taxon>Methanobacteriota</taxon>
        <taxon>Stenosarchaea group</taxon>
        <taxon>Methanomicrobia</taxon>
        <taxon>Methanosarcinales</taxon>
        <taxon>Methanosarcinaceae</taxon>
        <taxon>Methanolobus</taxon>
    </lineage>
</organism>
<protein>
    <submittedName>
        <fullName evidence="3">K+ transport system, NAD-binding component</fullName>
    </submittedName>
</protein>
<dbReference type="InterPro" id="IPR036721">
    <property type="entry name" value="RCK_C_sf"/>
</dbReference>
<reference evidence="3 4" key="1">
    <citation type="submission" date="2013-08" db="EMBL/GenBank/DDBJ databases">
        <authorList>
            <consortium name="DOE Joint Genome Institute"/>
            <person name="Eisen J."/>
            <person name="Huntemann M."/>
            <person name="Han J."/>
            <person name="Chen A."/>
            <person name="Kyrpides N."/>
            <person name="Mavromatis K."/>
            <person name="Markowitz V."/>
            <person name="Palaniappan K."/>
            <person name="Ivanova N."/>
            <person name="Schaumberg A."/>
            <person name="Pati A."/>
            <person name="Liolios K."/>
            <person name="Nordberg H.P."/>
            <person name="Cantor M.N."/>
            <person name="Hua S.X."/>
            <person name="Woyke T."/>
        </authorList>
    </citation>
    <scope>NUCLEOTIDE SEQUENCE [LARGE SCALE GENOMIC DNA]</scope>
    <source>
        <strain evidence="3 4">DSM 2278</strain>
    </source>
</reference>
<dbReference type="STRING" id="1090322.MettiDRAFT_0054"/>
<dbReference type="PANTHER" id="PTHR43833:SF9">
    <property type="entry name" value="POTASSIUM CHANNEL PROTEIN YUGO-RELATED"/>
    <property type="match status" value="1"/>
</dbReference>
<accession>W9DTB1</accession>
<dbReference type="Proteomes" id="UP000019483">
    <property type="component" value="Unassembled WGS sequence"/>
</dbReference>
<dbReference type="PROSITE" id="PS51201">
    <property type="entry name" value="RCK_N"/>
    <property type="match status" value="1"/>
</dbReference>
<dbReference type="RefSeq" id="WP_023843793.1">
    <property type="nucleotide sequence ID" value="NZ_AZAJ01000001.1"/>
</dbReference>
<dbReference type="AlphaFoldDB" id="W9DTB1"/>
<dbReference type="Gene3D" id="3.30.70.1450">
    <property type="entry name" value="Regulator of K+ conductance, C-terminal domain"/>
    <property type="match status" value="1"/>
</dbReference>
<keyword evidence="4" id="KW-1185">Reference proteome</keyword>
<gene>
    <name evidence="3" type="ORF">MettiDRAFT_0054</name>
</gene>
<dbReference type="Pfam" id="PF02254">
    <property type="entry name" value="TrkA_N"/>
    <property type="match status" value="1"/>
</dbReference>
<dbReference type="InterPro" id="IPR006037">
    <property type="entry name" value="RCK_C"/>
</dbReference>
<evidence type="ECO:0000313" key="4">
    <source>
        <dbReference type="Proteomes" id="UP000019483"/>
    </source>
</evidence>
<sequence>MENYMENPGHKDHIVVLGSGDVGRRVVETLTYANIKFVVVDSQAHTFENADYDYVVGNATEEEILIQAGVPQASTIIVTLNDDTHVMFATLISRGLNPDSTIIARANSYKSIDKIYKAGANYVAALPIVAGQMLAKMTSRCIDVSCKKMDEDIMLYEGVDIEKHTITNSDDLANKTVADISLRHKVGCTILGIERDGKIITDILPSTKMLKGDIIAVVGGREEISRFKDKYVKKP</sequence>
<dbReference type="InterPro" id="IPR003148">
    <property type="entry name" value="RCK_N"/>
</dbReference>
<dbReference type="InterPro" id="IPR050721">
    <property type="entry name" value="Trk_Ktr_HKT_K-transport"/>
</dbReference>
<feature type="domain" description="RCK C-terminal" evidence="2">
    <location>
        <begin position="148"/>
        <end position="233"/>
    </location>
</feature>
<dbReference type="InterPro" id="IPR036291">
    <property type="entry name" value="NAD(P)-bd_dom_sf"/>
</dbReference>
<name>W9DTB1_METTI</name>
<evidence type="ECO:0000259" key="2">
    <source>
        <dbReference type="PROSITE" id="PS51202"/>
    </source>
</evidence>
<dbReference type="Gene3D" id="3.40.50.720">
    <property type="entry name" value="NAD(P)-binding Rossmann-like Domain"/>
    <property type="match status" value="1"/>
</dbReference>
<dbReference type="PROSITE" id="PS51202">
    <property type="entry name" value="RCK_C"/>
    <property type="match status" value="1"/>
</dbReference>
<dbReference type="EMBL" id="AZAJ01000001">
    <property type="protein sequence ID" value="ETA66656.1"/>
    <property type="molecule type" value="Genomic_DNA"/>
</dbReference>
<proteinExistence type="predicted"/>
<evidence type="ECO:0000259" key="1">
    <source>
        <dbReference type="PROSITE" id="PS51201"/>
    </source>
</evidence>
<dbReference type="SUPFAM" id="SSF116726">
    <property type="entry name" value="TrkA C-terminal domain-like"/>
    <property type="match status" value="1"/>
</dbReference>
<dbReference type="SUPFAM" id="SSF51735">
    <property type="entry name" value="NAD(P)-binding Rossmann-fold domains"/>
    <property type="match status" value="1"/>
</dbReference>
<dbReference type="Pfam" id="PF02080">
    <property type="entry name" value="TrkA_C"/>
    <property type="match status" value="1"/>
</dbReference>
<dbReference type="GO" id="GO:0008324">
    <property type="term" value="F:monoatomic cation transmembrane transporter activity"/>
    <property type="evidence" value="ECO:0007669"/>
    <property type="project" value="InterPro"/>
</dbReference>